<comment type="caution">
    <text evidence="2">The sequence shown here is derived from an EMBL/GenBank/DDBJ whole genome shotgun (WGS) entry which is preliminary data.</text>
</comment>
<keyword evidence="3" id="KW-1185">Reference proteome</keyword>
<dbReference type="EMBL" id="JAODUO010000219">
    <property type="protein sequence ID" value="KAK2185885.1"/>
    <property type="molecule type" value="Genomic_DNA"/>
</dbReference>
<protein>
    <submittedName>
        <fullName evidence="2">Uncharacterized protein</fullName>
    </submittedName>
</protein>
<gene>
    <name evidence="2" type="ORF">NP493_219g00024</name>
</gene>
<evidence type="ECO:0000256" key="1">
    <source>
        <dbReference type="SAM" id="MobiDB-lite"/>
    </source>
</evidence>
<dbReference type="Proteomes" id="UP001209878">
    <property type="component" value="Unassembled WGS sequence"/>
</dbReference>
<name>A0AAD9UE17_RIDPI</name>
<feature type="region of interest" description="Disordered" evidence="1">
    <location>
        <begin position="57"/>
        <end position="82"/>
    </location>
</feature>
<sequence>MVERKAARFDVDSHSHGHRDGVDERRLFARAEDAPRYKKAGGGGDKSVHVEFLDMHELDGPRPTDSPRNACGKAATGHRTSARYREPRMSLLGKPLNYRAHFRDARSRRAQAKIYNFLERPKDWRAISYHLLM</sequence>
<evidence type="ECO:0000313" key="2">
    <source>
        <dbReference type="EMBL" id="KAK2185885.1"/>
    </source>
</evidence>
<reference evidence="2" key="1">
    <citation type="journal article" date="2023" name="Mol. Biol. Evol.">
        <title>Third-Generation Sequencing Reveals the Adaptive Role of the Epigenome in Three Deep-Sea Polychaetes.</title>
        <authorList>
            <person name="Perez M."/>
            <person name="Aroh O."/>
            <person name="Sun Y."/>
            <person name="Lan Y."/>
            <person name="Juniper S.K."/>
            <person name="Young C.R."/>
            <person name="Angers B."/>
            <person name="Qian P.Y."/>
        </authorList>
    </citation>
    <scope>NUCLEOTIDE SEQUENCE</scope>
    <source>
        <strain evidence="2">R07B-5</strain>
    </source>
</reference>
<organism evidence="2 3">
    <name type="scientific">Ridgeia piscesae</name>
    <name type="common">Tubeworm</name>
    <dbReference type="NCBI Taxonomy" id="27915"/>
    <lineage>
        <taxon>Eukaryota</taxon>
        <taxon>Metazoa</taxon>
        <taxon>Spiralia</taxon>
        <taxon>Lophotrochozoa</taxon>
        <taxon>Annelida</taxon>
        <taxon>Polychaeta</taxon>
        <taxon>Sedentaria</taxon>
        <taxon>Canalipalpata</taxon>
        <taxon>Sabellida</taxon>
        <taxon>Siboglinidae</taxon>
        <taxon>Ridgeia</taxon>
    </lineage>
</organism>
<proteinExistence type="predicted"/>
<evidence type="ECO:0000313" key="3">
    <source>
        <dbReference type="Proteomes" id="UP001209878"/>
    </source>
</evidence>
<accession>A0AAD9UE17</accession>
<feature type="region of interest" description="Disordered" evidence="1">
    <location>
        <begin position="1"/>
        <end position="21"/>
    </location>
</feature>
<dbReference type="AlphaFoldDB" id="A0AAD9UE17"/>